<dbReference type="Gene3D" id="1.25.40.1030">
    <property type="match status" value="1"/>
</dbReference>
<keyword evidence="3" id="KW-0813">Transport</keyword>
<sequence length="701" mass="76065">MDFQALHMKTIGENDTPESAVAKLFASAKRNGAQFSGYGALTQCLQQLPSEGQIRATASEVQSLLVSGRKKEALHCAQEGQLWGPALVLAAQLGDQFYVDTVKQMAIRQLVPGSPLRTLCLLIAGQPADVFSTDSTTDVGIPGALIKSQQSAQFGANSMLDDWEENLAVITANRTKDDELVLIHLGDCLWKERSEIIAAHICYLVAEANFESYSDSARLCLVGADHWKFPRTYASPEAIQRTELYEYSKVLGNSQFVLLPFQPYKLIYAHMLAEAGKVSESLKYCQAVLKSLKTGRAPEVDMWRQLVASLEERIRTHQQGGYATNLAPAKLVGKLLNFIDNTAHRVVGGLPPPSQSTVQADGNRMTIPNRSVSEPDFGRTPRQADSSKEATSSNAQDNTSVSGRPSRFARFGFGSQLLQKTVGLVLKSRTDRQAKLGETNKFYYDEKLKRWVEEGTEPPAEEAALPPHQQMHPFKMAMPDYNLKNALKNEGSVSNGIPEFKSPPSSELSSGIPSIPSSSNQFSARGRMGVRSRYVDTFNKGGGSPANLFQSPSVPSVKPTTGGANMKFFIPAMAPSGEQTLDATESMPEAAAAADENPSTSTLKDPINYQPLPPSSTTMQRFPSMDSIQNNGVMTNGNGSVSLQTQRPASWSGNFSDAFSPPNMAEIKPLARASSMSPSSSLMHLPMNGGSFGDDLHEVEL</sequence>
<feature type="region of interest" description="Disordered" evidence="6">
    <location>
        <begin position="585"/>
        <end position="607"/>
    </location>
</feature>
<accession>A0A438ESC5</accession>
<evidence type="ECO:0000313" key="9">
    <source>
        <dbReference type="Proteomes" id="UP000288805"/>
    </source>
</evidence>
<dbReference type="PANTHER" id="PTHR13402:SF6">
    <property type="entry name" value="SECRETORY 16, ISOFORM I"/>
    <property type="match status" value="1"/>
</dbReference>
<evidence type="ECO:0000256" key="2">
    <source>
        <dbReference type="ARBA" id="ARBA00005927"/>
    </source>
</evidence>
<feature type="compositionally biased region" description="Low complexity" evidence="6">
    <location>
        <begin position="671"/>
        <end position="687"/>
    </location>
</feature>
<feature type="compositionally biased region" description="Polar residues" evidence="6">
    <location>
        <begin position="355"/>
        <end position="372"/>
    </location>
</feature>
<feature type="domain" description="Sec16 Sec23-binding" evidence="7">
    <location>
        <begin position="61"/>
        <end position="349"/>
    </location>
</feature>
<dbReference type="CDD" id="cd09233">
    <property type="entry name" value="ACE1-Sec16-like"/>
    <property type="match status" value="1"/>
</dbReference>
<dbReference type="PANTHER" id="PTHR13402">
    <property type="entry name" value="RGPR-RELATED"/>
    <property type="match status" value="1"/>
</dbReference>
<feature type="compositionally biased region" description="Polar residues" evidence="6">
    <location>
        <begin position="389"/>
        <end position="403"/>
    </location>
</feature>
<evidence type="ECO:0000256" key="5">
    <source>
        <dbReference type="ARBA" id="ARBA00022892"/>
    </source>
</evidence>
<dbReference type="GO" id="GO:0005783">
    <property type="term" value="C:endoplasmic reticulum"/>
    <property type="evidence" value="ECO:0007669"/>
    <property type="project" value="UniProtKB-SubCell"/>
</dbReference>
<dbReference type="Proteomes" id="UP000288805">
    <property type="component" value="Unassembled WGS sequence"/>
</dbReference>
<organism evidence="8 9">
    <name type="scientific">Vitis vinifera</name>
    <name type="common">Grape</name>
    <dbReference type="NCBI Taxonomy" id="29760"/>
    <lineage>
        <taxon>Eukaryota</taxon>
        <taxon>Viridiplantae</taxon>
        <taxon>Streptophyta</taxon>
        <taxon>Embryophyta</taxon>
        <taxon>Tracheophyta</taxon>
        <taxon>Spermatophyta</taxon>
        <taxon>Magnoliopsida</taxon>
        <taxon>eudicotyledons</taxon>
        <taxon>Gunneridae</taxon>
        <taxon>Pentapetalae</taxon>
        <taxon>rosids</taxon>
        <taxon>Vitales</taxon>
        <taxon>Vitaceae</taxon>
        <taxon>Viteae</taxon>
        <taxon>Vitis</taxon>
    </lineage>
</organism>
<evidence type="ECO:0000256" key="1">
    <source>
        <dbReference type="ARBA" id="ARBA00004240"/>
    </source>
</evidence>
<comment type="caution">
    <text evidence="8">The sequence shown here is derived from an EMBL/GenBank/DDBJ whole genome shotgun (WGS) entry which is preliminary data.</text>
</comment>
<dbReference type="GO" id="GO:0016192">
    <property type="term" value="P:vesicle-mediated transport"/>
    <property type="evidence" value="ECO:0007669"/>
    <property type="project" value="UniProtKB-KW"/>
</dbReference>
<keyword evidence="5" id="KW-0931">ER-Golgi transport</keyword>
<gene>
    <name evidence="8" type="primary">SEC16B_1</name>
    <name evidence="8" type="ORF">CK203_074521</name>
</gene>
<feature type="region of interest" description="Disordered" evidence="6">
    <location>
        <begin position="671"/>
        <end position="701"/>
    </location>
</feature>
<comment type="subcellular location">
    <subcellularLocation>
        <location evidence="1">Endoplasmic reticulum</location>
    </subcellularLocation>
</comment>
<proteinExistence type="inferred from homology"/>
<dbReference type="EMBL" id="QGNW01001195">
    <property type="protein sequence ID" value="RVW50518.1"/>
    <property type="molecule type" value="Genomic_DNA"/>
</dbReference>
<feature type="region of interest" description="Disordered" evidence="6">
    <location>
        <begin position="346"/>
        <end position="406"/>
    </location>
</feature>
<evidence type="ECO:0000259" key="7">
    <source>
        <dbReference type="Pfam" id="PF12931"/>
    </source>
</evidence>
<evidence type="ECO:0000256" key="4">
    <source>
        <dbReference type="ARBA" id="ARBA00022824"/>
    </source>
</evidence>
<feature type="compositionally biased region" description="Low complexity" evidence="6">
    <location>
        <begin position="502"/>
        <end position="519"/>
    </location>
</feature>
<dbReference type="Pfam" id="PF12931">
    <property type="entry name" value="TPR_Sec16"/>
    <property type="match status" value="1"/>
</dbReference>
<keyword evidence="4" id="KW-0256">Endoplasmic reticulum</keyword>
<protein>
    <submittedName>
        <fullName evidence="8">Protein transport protein SEC16B-like</fullName>
    </submittedName>
</protein>
<evidence type="ECO:0000313" key="8">
    <source>
        <dbReference type="EMBL" id="RVW50518.1"/>
    </source>
</evidence>
<dbReference type="InterPro" id="IPR024298">
    <property type="entry name" value="Sec16_Sec23-bd"/>
</dbReference>
<feature type="region of interest" description="Disordered" evidence="6">
    <location>
        <begin position="496"/>
        <end position="525"/>
    </location>
</feature>
<evidence type="ECO:0000256" key="6">
    <source>
        <dbReference type="SAM" id="MobiDB-lite"/>
    </source>
</evidence>
<name>A0A438ESC5_VITVI</name>
<reference evidence="8 9" key="1">
    <citation type="journal article" date="2018" name="PLoS Genet.">
        <title>Population sequencing reveals clonal diversity and ancestral inbreeding in the grapevine cultivar Chardonnay.</title>
        <authorList>
            <person name="Roach M.J."/>
            <person name="Johnson D.L."/>
            <person name="Bohlmann J."/>
            <person name="van Vuuren H.J."/>
            <person name="Jones S.J."/>
            <person name="Pretorius I.S."/>
            <person name="Schmidt S.A."/>
            <person name="Borneman A.R."/>
        </authorList>
    </citation>
    <scope>NUCLEOTIDE SEQUENCE [LARGE SCALE GENOMIC DNA]</scope>
    <source>
        <strain evidence="9">cv. Chardonnay</strain>
        <tissue evidence="8">Leaf</tissue>
    </source>
</reference>
<comment type="similarity">
    <text evidence="2">Belongs to the SEC16 family.</text>
</comment>
<dbReference type="AlphaFoldDB" id="A0A438ESC5"/>
<evidence type="ECO:0000256" key="3">
    <source>
        <dbReference type="ARBA" id="ARBA00022448"/>
    </source>
</evidence>